<dbReference type="Proteomes" id="UP001206925">
    <property type="component" value="Unassembled WGS sequence"/>
</dbReference>
<feature type="transmembrane region" description="Helical" evidence="7">
    <location>
        <begin position="57"/>
        <end position="76"/>
    </location>
</feature>
<evidence type="ECO:0000256" key="1">
    <source>
        <dbReference type="ARBA" id="ARBA00004141"/>
    </source>
</evidence>
<dbReference type="EMBL" id="JAMZMK010007013">
    <property type="protein sequence ID" value="KAI7746280.1"/>
    <property type="molecule type" value="Genomic_DNA"/>
</dbReference>
<name>A0AAD5CS61_AMBAR</name>
<proteinExistence type="inferred from homology"/>
<evidence type="ECO:0000256" key="2">
    <source>
        <dbReference type="ARBA" id="ARBA00005814"/>
    </source>
</evidence>
<sequence>MQVYACEDSNQHSGGIVFLTGQLLASFPFLFLISISSSLVFYFLVGLKNDFSLMMYFVLNFFMCLLVNEGLVLVVATILQDVFWSISTLVFIHVIMMLSAGYFRIRSALPGPVWMYPVSYIAFHTYSIQGLLENEYDKTSFAVGQVRTITGYQALHNVYDISPDADSKWRNLLILSLMAFAYRVIVFLLLHFCVKKNSSLFRFVCCKLKINE</sequence>
<reference evidence="9" key="1">
    <citation type="submission" date="2022-06" db="EMBL/GenBank/DDBJ databases">
        <title>Uncovering the hologenomic basis of an extraordinary plant invasion.</title>
        <authorList>
            <person name="Bieker V.C."/>
            <person name="Martin M.D."/>
            <person name="Gilbert T."/>
            <person name="Hodgins K."/>
            <person name="Battlay P."/>
            <person name="Petersen B."/>
            <person name="Wilson J."/>
        </authorList>
    </citation>
    <scope>NUCLEOTIDE SEQUENCE</scope>
    <source>
        <strain evidence="9">AA19_3_7</strain>
        <tissue evidence="9">Leaf</tissue>
    </source>
</reference>
<dbReference type="AlphaFoldDB" id="A0AAD5CS61"/>
<keyword evidence="5 7" id="KW-1133">Transmembrane helix</keyword>
<organism evidence="9 10">
    <name type="scientific">Ambrosia artemisiifolia</name>
    <name type="common">Common ragweed</name>
    <dbReference type="NCBI Taxonomy" id="4212"/>
    <lineage>
        <taxon>Eukaryota</taxon>
        <taxon>Viridiplantae</taxon>
        <taxon>Streptophyta</taxon>
        <taxon>Embryophyta</taxon>
        <taxon>Tracheophyta</taxon>
        <taxon>Spermatophyta</taxon>
        <taxon>Magnoliopsida</taxon>
        <taxon>eudicotyledons</taxon>
        <taxon>Gunneridae</taxon>
        <taxon>Pentapetalae</taxon>
        <taxon>asterids</taxon>
        <taxon>campanulids</taxon>
        <taxon>Asterales</taxon>
        <taxon>Asteraceae</taxon>
        <taxon>Asteroideae</taxon>
        <taxon>Heliantheae alliance</taxon>
        <taxon>Heliantheae</taxon>
        <taxon>Ambrosia</taxon>
    </lineage>
</organism>
<evidence type="ECO:0000313" key="9">
    <source>
        <dbReference type="EMBL" id="KAI7746280.1"/>
    </source>
</evidence>
<protein>
    <recommendedName>
        <fullName evidence="8">ABC-2 type transporter transmembrane domain-containing protein</fullName>
    </recommendedName>
</protein>
<comment type="caution">
    <text evidence="9">The sequence shown here is derived from an EMBL/GenBank/DDBJ whole genome shotgun (WGS) entry which is preliminary data.</text>
</comment>
<evidence type="ECO:0000256" key="5">
    <source>
        <dbReference type="ARBA" id="ARBA00022989"/>
    </source>
</evidence>
<keyword evidence="10" id="KW-1185">Reference proteome</keyword>
<evidence type="ECO:0000256" key="3">
    <source>
        <dbReference type="ARBA" id="ARBA00022448"/>
    </source>
</evidence>
<comment type="subcellular location">
    <subcellularLocation>
        <location evidence="1">Membrane</location>
        <topology evidence="1">Multi-pass membrane protein</topology>
    </subcellularLocation>
</comment>
<keyword evidence="4 7" id="KW-0812">Transmembrane</keyword>
<dbReference type="PANTHER" id="PTHR48042">
    <property type="entry name" value="ABC TRANSPORTER G FAMILY MEMBER 11"/>
    <property type="match status" value="1"/>
</dbReference>
<gene>
    <name evidence="9" type="ORF">M8C21_024354</name>
</gene>
<dbReference type="GO" id="GO:0140359">
    <property type="term" value="F:ABC-type transporter activity"/>
    <property type="evidence" value="ECO:0007669"/>
    <property type="project" value="InterPro"/>
</dbReference>
<dbReference type="GO" id="GO:0016020">
    <property type="term" value="C:membrane"/>
    <property type="evidence" value="ECO:0007669"/>
    <property type="project" value="UniProtKB-SubCell"/>
</dbReference>
<keyword evidence="6 7" id="KW-0472">Membrane</keyword>
<feature type="transmembrane region" description="Helical" evidence="7">
    <location>
        <begin position="113"/>
        <end position="132"/>
    </location>
</feature>
<dbReference type="PANTHER" id="PTHR48042:SF12">
    <property type="entry name" value="ABC TRANSPORTER G FAMILY MEMBER 3"/>
    <property type="match status" value="1"/>
</dbReference>
<evidence type="ECO:0000313" key="10">
    <source>
        <dbReference type="Proteomes" id="UP001206925"/>
    </source>
</evidence>
<keyword evidence="3" id="KW-0813">Transport</keyword>
<evidence type="ECO:0000256" key="6">
    <source>
        <dbReference type="ARBA" id="ARBA00023136"/>
    </source>
</evidence>
<dbReference type="InterPro" id="IPR013525">
    <property type="entry name" value="ABC2_TM"/>
</dbReference>
<evidence type="ECO:0000256" key="7">
    <source>
        <dbReference type="SAM" id="Phobius"/>
    </source>
</evidence>
<dbReference type="InterPro" id="IPR052215">
    <property type="entry name" value="Plant_ABCG"/>
</dbReference>
<dbReference type="Pfam" id="PF01061">
    <property type="entry name" value="ABC2_membrane"/>
    <property type="match status" value="1"/>
</dbReference>
<feature type="transmembrane region" description="Helical" evidence="7">
    <location>
        <begin position="172"/>
        <end position="194"/>
    </location>
</feature>
<evidence type="ECO:0000259" key="8">
    <source>
        <dbReference type="Pfam" id="PF01061"/>
    </source>
</evidence>
<comment type="similarity">
    <text evidence="2">Belongs to the ABC transporter superfamily. ABCG family. Eye pigment precursor importer (TC 3.A.1.204) subfamily.</text>
</comment>
<feature type="transmembrane region" description="Helical" evidence="7">
    <location>
        <begin position="23"/>
        <end position="45"/>
    </location>
</feature>
<feature type="domain" description="ABC-2 type transporter transmembrane" evidence="8">
    <location>
        <begin position="17"/>
        <end position="136"/>
    </location>
</feature>
<feature type="transmembrane region" description="Helical" evidence="7">
    <location>
        <begin position="82"/>
        <end position="101"/>
    </location>
</feature>
<accession>A0AAD5CS61</accession>
<evidence type="ECO:0000256" key="4">
    <source>
        <dbReference type="ARBA" id="ARBA00022692"/>
    </source>
</evidence>